<gene>
    <name evidence="1" type="ORF">STAS_15981</name>
</gene>
<evidence type="ECO:0000313" key="2">
    <source>
        <dbReference type="Proteomes" id="UP000325081"/>
    </source>
</evidence>
<protein>
    <submittedName>
        <fullName evidence="1">rRNA-processing protein EFG1</fullName>
    </submittedName>
</protein>
<sequence length="201" mass="23618">MRTRIQRFSSKPVQSNTSLHCSWSCSMKPEIARLNREITRHHRLSRRKIILFKNIAKTRSNQLKWPQINQIRIPNLPLILAVAGKNRTFPRNNLATPFLISSRAYDSTPFVLYMHFPQVITQTLISENTTHISHLTELIRRKPFENALQYEVGDILEEKNETFITPNKILSRKKERSFQNHRKRNLISQAHEGSGLRVRDL</sequence>
<accession>A0A5A7Q2K5</accession>
<proteinExistence type="predicted"/>
<name>A0A5A7Q2K5_STRAF</name>
<dbReference type="EMBL" id="BKCP01005627">
    <property type="protein sequence ID" value="GER39373.1"/>
    <property type="molecule type" value="Genomic_DNA"/>
</dbReference>
<dbReference type="AlphaFoldDB" id="A0A5A7Q2K5"/>
<organism evidence="1 2">
    <name type="scientific">Striga asiatica</name>
    <name type="common">Asiatic witchweed</name>
    <name type="synonym">Buchnera asiatica</name>
    <dbReference type="NCBI Taxonomy" id="4170"/>
    <lineage>
        <taxon>Eukaryota</taxon>
        <taxon>Viridiplantae</taxon>
        <taxon>Streptophyta</taxon>
        <taxon>Embryophyta</taxon>
        <taxon>Tracheophyta</taxon>
        <taxon>Spermatophyta</taxon>
        <taxon>Magnoliopsida</taxon>
        <taxon>eudicotyledons</taxon>
        <taxon>Gunneridae</taxon>
        <taxon>Pentapetalae</taxon>
        <taxon>asterids</taxon>
        <taxon>lamiids</taxon>
        <taxon>Lamiales</taxon>
        <taxon>Orobanchaceae</taxon>
        <taxon>Buchnereae</taxon>
        <taxon>Striga</taxon>
    </lineage>
</organism>
<keyword evidence="2" id="KW-1185">Reference proteome</keyword>
<comment type="caution">
    <text evidence="1">The sequence shown here is derived from an EMBL/GenBank/DDBJ whole genome shotgun (WGS) entry which is preliminary data.</text>
</comment>
<reference evidence="2" key="1">
    <citation type="journal article" date="2019" name="Curr. Biol.">
        <title>Genome Sequence of Striga asiatica Provides Insight into the Evolution of Plant Parasitism.</title>
        <authorList>
            <person name="Yoshida S."/>
            <person name="Kim S."/>
            <person name="Wafula E.K."/>
            <person name="Tanskanen J."/>
            <person name="Kim Y.M."/>
            <person name="Honaas L."/>
            <person name="Yang Z."/>
            <person name="Spallek T."/>
            <person name="Conn C.E."/>
            <person name="Ichihashi Y."/>
            <person name="Cheong K."/>
            <person name="Cui S."/>
            <person name="Der J.P."/>
            <person name="Gundlach H."/>
            <person name="Jiao Y."/>
            <person name="Hori C."/>
            <person name="Ishida J.K."/>
            <person name="Kasahara H."/>
            <person name="Kiba T."/>
            <person name="Kim M.S."/>
            <person name="Koo N."/>
            <person name="Laohavisit A."/>
            <person name="Lee Y.H."/>
            <person name="Lumba S."/>
            <person name="McCourt P."/>
            <person name="Mortimer J.C."/>
            <person name="Mutuku J.M."/>
            <person name="Nomura T."/>
            <person name="Sasaki-Sekimoto Y."/>
            <person name="Seto Y."/>
            <person name="Wang Y."/>
            <person name="Wakatake T."/>
            <person name="Sakakibara H."/>
            <person name="Demura T."/>
            <person name="Yamaguchi S."/>
            <person name="Yoneyama K."/>
            <person name="Manabe R.I."/>
            <person name="Nelson D.C."/>
            <person name="Schulman A.H."/>
            <person name="Timko M.P."/>
            <person name="dePamphilis C.W."/>
            <person name="Choi D."/>
            <person name="Shirasu K."/>
        </authorList>
    </citation>
    <scope>NUCLEOTIDE SEQUENCE [LARGE SCALE GENOMIC DNA]</scope>
    <source>
        <strain evidence="2">cv. UVA1</strain>
    </source>
</reference>
<dbReference type="Proteomes" id="UP000325081">
    <property type="component" value="Unassembled WGS sequence"/>
</dbReference>
<evidence type="ECO:0000313" key="1">
    <source>
        <dbReference type="EMBL" id="GER39373.1"/>
    </source>
</evidence>